<dbReference type="InterPro" id="IPR007905">
    <property type="entry name" value="EBP"/>
</dbReference>
<keyword evidence="8" id="KW-0443">Lipid metabolism</keyword>
<proteinExistence type="inferred from homology"/>
<keyword evidence="4 13" id="KW-0812">Transmembrane</keyword>
<evidence type="ECO:0000313" key="17">
    <source>
        <dbReference type="Proteomes" id="UP001153076"/>
    </source>
</evidence>
<gene>
    <name evidence="16" type="ORF">Cgig2_025310</name>
</gene>
<dbReference type="AlphaFoldDB" id="A0A9Q1GMA8"/>
<comment type="similarity">
    <text evidence="2">Belongs to the EBP family.</text>
</comment>
<dbReference type="Proteomes" id="UP001153076">
    <property type="component" value="Unassembled WGS sequence"/>
</dbReference>
<dbReference type="PANTHER" id="PTHR14207">
    <property type="entry name" value="STEROL ISOMERASE"/>
    <property type="match status" value="1"/>
</dbReference>
<evidence type="ECO:0000256" key="11">
    <source>
        <dbReference type="ARBA" id="ARBA00023221"/>
    </source>
</evidence>
<organism evidence="16 17">
    <name type="scientific">Carnegiea gigantea</name>
    <dbReference type="NCBI Taxonomy" id="171969"/>
    <lineage>
        <taxon>Eukaryota</taxon>
        <taxon>Viridiplantae</taxon>
        <taxon>Streptophyta</taxon>
        <taxon>Embryophyta</taxon>
        <taxon>Tracheophyta</taxon>
        <taxon>Spermatophyta</taxon>
        <taxon>Magnoliopsida</taxon>
        <taxon>eudicotyledons</taxon>
        <taxon>Gunneridae</taxon>
        <taxon>Pentapetalae</taxon>
        <taxon>Caryophyllales</taxon>
        <taxon>Cactineae</taxon>
        <taxon>Cactaceae</taxon>
        <taxon>Cactoideae</taxon>
        <taxon>Echinocereeae</taxon>
        <taxon>Carnegiea</taxon>
    </lineage>
</organism>
<feature type="transmembrane region" description="Helical" evidence="14">
    <location>
        <begin position="111"/>
        <end position="134"/>
    </location>
</feature>
<keyword evidence="7" id="KW-0756">Sterol biosynthesis</keyword>
<dbReference type="GO" id="GO:0047750">
    <property type="term" value="F:cholestenol delta-isomerase activity"/>
    <property type="evidence" value="ECO:0007669"/>
    <property type="project" value="InterPro"/>
</dbReference>
<evidence type="ECO:0000256" key="12">
    <source>
        <dbReference type="ARBA" id="ARBA00023235"/>
    </source>
</evidence>
<keyword evidence="9 13" id="KW-0472">Membrane</keyword>
<evidence type="ECO:0000256" key="9">
    <source>
        <dbReference type="ARBA" id="ARBA00023136"/>
    </source>
</evidence>
<evidence type="ECO:0000256" key="13">
    <source>
        <dbReference type="PROSITE-ProRule" id="PRU01087"/>
    </source>
</evidence>
<keyword evidence="17" id="KW-1185">Reference proteome</keyword>
<feature type="transmembrane region" description="Helical" evidence="14">
    <location>
        <begin position="146"/>
        <end position="165"/>
    </location>
</feature>
<dbReference type="PROSITE" id="PS51751">
    <property type="entry name" value="EXPERA"/>
    <property type="match status" value="1"/>
</dbReference>
<evidence type="ECO:0000256" key="1">
    <source>
        <dbReference type="ARBA" id="ARBA00004141"/>
    </source>
</evidence>
<feature type="transmembrane region" description="Helical" evidence="14">
    <location>
        <begin position="57"/>
        <end position="78"/>
    </location>
</feature>
<evidence type="ECO:0000256" key="14">
    <source>
        <dbReference type="SAM" id="Phobius"/>
    </source>
</evidence>
<keyword evidence="12" id="KW-0413">Isomerase</keyword>
<evidence type="ECO:0000259" key="15">
    <source>
        <dbReference type="PROSITE" id="PS51751"/>
    </source>
</evidence>
<evidence type="ECO:0000256" key="3">
    <source>
        <dbReference type="ARBA" id="ARBA00022516"/>
    </source>
</evidence>
<keyword evidence="11" id="KW-0753">Steroid metabolism</keyword>
<feature type="transmembrane region" description="Helical" evidence="14">
    <location>
        <begin position="20"/>
        <end position="45"/>
    </location>
</feature>
<feature type="transmembrane region" description="Helical" evidence="14">
    <location>
        <begin position="177"/>
        <end position="195"/>
    </location>
</feature>
<evidence type="ECO:0000256" key="8">
    <source>
        <dbReference type="ARBA" id="ARBA00023098"/>
    </source>
</evidence>
<evidence type="ECO:0000256" key="5">
    <source>
        <dbReference type="ARBA" id="ARBA00022955"/>
    </source>
</evidence>
<sequence>METHPYSPKDLNLPGFVPNSMSQMTILGIFGAGSIIVFSLALILPGWFSKPTKTERLLICWWTFTGLIHMIIEGYFVFSPAFYKDKKGCYLAEIWKEYSKGDSRYAGRDSAVIAVEGIAAVLEGPASILAAYAVATCKPYSDVLQLTISLGQLYGCLVYYITAILEGDNFAASPYFYYAYYVGANASWIVIPALISSRSWKRICQSFKAQDKSKSKTQ</sequence>
<dbReference type="GO" id="GO:0005783">
    <property type="term" value="C:endoplasmic reticulum"/>
    <property type="evidence" value="ECO:0007669"/>
    <property type="project" value="TreeGrafter"/>
</dbReference>
<evidence type="ECO:0000256" key="6">
    <source>
        <dbReference type="ARBA" id="ARBA00022989"/>
    </source>
</evidence>
<accession>A0A9Q1GMA8</accession>
<keyword evidence="3" id="KW-0444">Lipid biosynthesis</keyword>
<comment type="subcellular location">
    <subcellularLocation>
        <location evidence="1">Membrane</location>
        <topology evidence="1">Multi-pass membrane protein</topology>
    </subcellularLocation>
</comment>
<dbReference type="GO" id="GO:0016020">
    <property type="term" value="C:membrane"/>
    <property type="evidence" value="ECO:0007669"/>
    <property type="project" value="UniProtKB-SubCell"/>
</dbReference>
<keyword evidence="5" id="KW-0752">Steroid biosynthesis</keyword>
<keyword evidence="10" id="KW-1207">Sterol metabolism</keyword>
<dbReference type="InterPro" id="IPR033118">
    <property type="entry name" value="EXPERA"/>
</dbReference>
<reference evidence="16" key="1">
    <citation type="submission" date="2022-04" db="EMBL/GenBank/DDBJ databases">
        <title>Carnegiea gigantea Genome sequencing and assembly v2.</title>
        <authorList>
            <person name="Copetti D."/>
            <person name="Sanderson M.J."/>
            <person name="Burquez A."/>
            <person name="Wojciechowski M.F."/>
        </authorList>
    </citation>
    <scope>NUCLEOTIDE SEQUENCE</scope>
    <source>
        <strain evidence="16">SGP5-SGP5p</strain>
        <tissue evidence="16">Aerial part</tissue>
    </source>
</reference>
<feature type="domain" description="EXPERA" evidence="15">
    <location>
        <begin position="54"/>
        <end position="196"/>
    </location>
</feature>
<dbReference type="OrthoDB" id="58557at2759"/>
<dbReference type="PANTHER" id="PTHR14207:SF0">
    <property type="entry name" value="3-BETA-HYDROXYSTEROID-DELTA(8),DELTA(7)-ISOMERASE"/>
    <property type="match status" value="1"/>
</dbReference>
<dbReference type="Pfam" id="PF05241">
    <property type="entry name" value="EBP"/>
    <property type="match status" value="1"/>
</dbReference>
<keyword evidence="6 13" id="KW-1133">Transmembrane helix</keyword>
<evidence type="ECO:0000256" key="10">
    <source>
        <dbReference type="ARBA" id="ARBA00023166"/>
    </source>
</evidence>
<dbReference type="GO" id="GO:0004769">
    <property type="term" value="F:steroid Delta-isomerase activity"/>
    <property type="evidence" value="ECO:0007669"/>
    <property type="project" value="TreeGrafter"/>
</dbReference>
<dbReference type="EMBL" id="JAKOGI010002861">
    <property type="protein sequence ID" value="KAJ8421193.1"/>
    <property type="molecule type" value="Genomic_DNA"/>
</dbReference>
<name>A0A9Q1GMA8_9CARY</name>
<evidence type="ECO:0000313" key="16">
    <source>
        <dbReference type="EMBL" id="KAJ8421193.1"/>
    </source>
</evidence>
<dbReference type="GO" id="GO:0000247">
    <property type="term" value="F:C-8 sterol isomerase activity"/>
    <property type="evidence" value="ECO:0007669"/>
    <property type="project" value="TreeGrafter"/>
</dbReference>
<evidence type="ECO:0000256" key="2">
    <source>
        <dbReference type="ARBA" id="ARBA00008337"/>
    </source>
</evidence>
<comment type="caution">
    <text evidence="16">The sequence shown here is derived from an EMBL/GenBank/DDBJ whole genome shotgun (WGS) entry which is preliminary data.</text>
</comment>
<protein>
    <recommendedName>
        <fullName evidence="15">EXPERA domain-containing protein</fullName>
    </recommendedName>
</protein>
<dbReference type="GO" id="GO:0016126">
    <property type="term" value="P:sterol biosynthetic process"/>
    <property type="evidence" value="ECO:0007669"/>
    <property type="project" value="UniProtKB-KW"/>
</dbReference>
<evidence type="ECO:0000256" key="7">
    <source>
        <dbReference type="ARBA" id="ARBA00023011"/>
    </source>
</evidence>
<evidence type="ECO:0000256" key="4">
    <source>
        <dbReference type="ARBA" id="ARBA00022692"/>
    </source>
</evidence>